<dbReference type="GO" id="GO:0000289">
    <property type="term" value="P:nuclear-transcribed mRNA poly(A) tail shortening"/>
    <property type="evidence" value="ECO:0007669"/>
    <property type="project" value="InterPro"/>
</dbReference>
<dbReference type="GO" id="GO:0031251">
    <property type="term" value="C:PAN complex"/>
    <property type="evidence" value="ECO:0007669"/>
    <property type="project" value="InterPro"/>
</dbReference>
<protein>
    <recommendedName>
        <fullName evidence="5">Protein kinase domain-containing protein</fullName>
    </recommendedName>
</protein>
<dbReference type="PANTHER" id="PTHR12272">
    <property type="entry name" value="DEADENYLATION COMPLEX SUBUNIT PAN3"/>
    <property type="match status" value="1"/>
</dbReference>
<accession>A0A2G9V3X6</accession>
<dbReference type="Gene3D" id="1.10.510.10">
    <property type="entry name" value="Transferase(Phosphotransferase) domain 1"/>
    <property type="match status" value="2"/>
</dbReference>
<keyword evidence="4" id="KW-1185">Reference proteome</keyword>
<dbReference type="InterPro" id="IPR030844">
    <property type="entry name" value="PAN3"/>
</dbReference>
<dbReference type="SUPFAM" id="SSF56112">
    <property type="entry name" value="Protein kinase-like (PK-like)"/>
    <property type="match status" value="1"/>
</dbReference>
<evidence type="ECO:0000313" key="3">
    <source>
        <dbReference type="EMBL" id="PIO76430.1"/>
    </source>
</evidence>
<dbReference type="GO" id="GO:0000932">
    <property type="term" value="C:P-body"/>
    <property type="evidence" value="ECO:0007669"/>
    <property type="project" value="TreeGrafter"/>
</dbReference>
<dbReference type="EMBL" id="KZ345053">
    <property type="protein sequence ID" value="PIO76430.1"/>
    <property type="molecule type" value="Genomic_DNA"/>
</dbReference>
<keyword evidence="1" id="KW-0507">mRNA processing</keyword>
<proteinExistence type="predicted"/>
<keyword evidence="2" id="KW-0175">Coiled coil</keyword>
<dbReference type="OrthoDB" id="204958at2759"/>
<sequence length="107" mass="11740">MSSQLSGHASNQMQQGAGVVEWLLWSYVIQLSSALRAVHANGLASRCVDLSKILVHGKSKMEDLHALGRVLLALATGNAFSARRDLVQQSMTYVTNHYSSDMKNLIR</sequence>
<dbReference type="InterPro" id="IPR011009">
    <property type="entry name" value="Kinase-like_dom_sf"/>
</dbReference>
<evidence type="ECO:0000256" key="1">
    <source>
        <dbReference type="ARBA" id="ARBA00022664"/>
    </source>
</evidence>
<evidence type="ECO:0008006" key="5">
    <source>
        <dbReference type="Google" id="ProtNLM"/>
    </source>
</evidence>
<dbReference type="Proteomes" id="UP000230423">
    <property type="component" value="Unassembled WGS sequence"/>
</dbReference>
<dbReference type="GO" id="GO:0008143">
    <property type="term" value="F:poly(A) binding"/>
    <property type="evidence" value="ECO:0007669"/>
    <property type="project" value="TreeGrafter"/>
</dbReference>
<evidence type="ECO:0000313" key="4">
    <source>
        <dbReference type="Proteomes" id="UP000230423"/>
    </source>
</evidence>
<name>A0A2G9V3X6_TELCI</name>
<reference evidence="3 4" key="1">
    <citation type="submission" date="2015-09" db="EMBL/GenBank/DDBJ databases">
        <title>Draft genome of the parasitic nematode Teladorsagia circumcincta isolate WARC Sus (inbred).</title>
        <authorList>
            <person name="Mitreva M."/>
        </authorList>
    </citation>
    <scope>NUCLEOTIDE SEQUENCE [LARGE SCALE GENOMIC DNA]</scope>
    <source>
        <strain evidence="3 4">S</strain>
    </source>
</reference>
<dbReference type="GO" id="GO:0006397">
    <property type="term" value="P:mRNA processing"/>
    <property type="evidence" value="ECO:0007669"/>
    <property type="project" value="UniProtKB-KW"/>
</dbReference>
<gene>
    <name evidence="3" type="ORF">TELCIR_01494</name>
</gene>
<dbReference type="PANTHER" id="PTHR12272:SF11">
    <property type="entry name" value="PAN2-PAN3 DEADENYLATION COMPLEX SUBUNIT PAN3"/>
    <property type="match status" value="1"/>
</dbReference>
<organism evidence="3 4">
    <name type="scientific">Teladorsagia circumcincta</name>
    <name type="common">Brown stomach worm</name>
    <name type="synonym">Ostertagia circumcincta</name>
    <dbReference type="NCBI Taxonomy" id="45464"/>
    <lineage>
        <taxon>Eukaryota</taxon>
        <taxon>Metazoa</taxon>
        <taxon>Ecdysozoa</taxon>
        <taxon>Nematoda</taxon>
        <taxon>Chromadorea</taxon>
        <taxon>Rhabditida</taxon>
        <taxon>Rhabditina</taxon>
        <taxon>Rhabditomorpha</taxon>
        <taxon>Strongyloidea</taxon>
        <taxon>Trichostrongylidae</taxon>
        <taxon>Teladorsagia</taxon>
    </lineage>
</organism>
<dbReference type="AlphaFoldDB" id="A0A2G9V3X6"/>
<evidence type="ECO:0000256" key="2">
    <source>
        <dbReference type="ARBA" id="ARBA00023054"/>
    </source>
</evidence>